<dbReference type="InterPro" id="IPR013096">
    <property type="entry name" value="Cupin_2"/>
</dbReference>
<evidence type="ECO:0000313" key="2">
    <source>
        <dbReference type="EMBL" id="MBO8442119.1"/>
    </source>
</evidence>
<sequence length="96" mass="10681">MQFISSNKNIDIHEQIFQNDKQAVTHIVIPKGKEMGRHQAPFSVIVVPIKGKILFAGDNESKEITVGDIVQMDPNEPHSLTAIEDSEAMVIKSKLD</sequence>
<reference evidence="2" key="1">
    <citation type="submission" date="2020-10" db="EMBL/GenBank/DDBJ databases">
        <authorList>
            <person name="Gilroy R."/>
        </authorList>
    </citation>
    <scope>NUCLEOTIDE SEQUENCE</scope>
    <source>
        <strain evidence="2">C6-149</strain>
    </source>
</reference>
<feature type="domain" description="Cupin type-2" evidence="1">
    <location>
        <begin position="27"/>
        <end position="91"/>
    </location>
</feature>
<proteinExistence type="predicted"/>
<gene>
    <name evidence="2" type="ORF">IAA89_06820</name>
</gene>
<reference evidence="2" key="2">
    <citation type="journal article" date="2021" name="PeerJ">
        <title>Extensive microbial diversity within the chicken gut microbiome revealed by metagenomics and culture.</title>
        <authorList>
            <person name="Gilroy R."/>
            <person name="Ravi A."/>
            <person name="Getino M."/>
            <person name="Pursley I."/>
            <person name="Horton D.L."/>
            <person name="Alikhan N.F."/>
            <person name="Baker D."/>
            <person name="Gharbi K."/>
            <person name="Hall N."/>
            <person name="Watson M."/>
            <person name="Adriaenssens E.M."/>
            <person name="Foster-Nyarko E."/>
            <person name="Jarju S."/>
            <person name="Secka A."/>
            <person name="Antonio M."/>
            <person name="Oren A."/>
            <person name="Chaudhuri R.R."/>
            <person name="La Ragione R."/>
            <person name="Hildebrand F."/>
            <person name="Pallen M.J."/>
        </authorList>
    </citation>
    <scope>NUCLEOTIDE SEQUENCE</scope>
    <source>
        <strain evidence="2">C6-149</strain>
    </source>
</reference>
<evidence type="ECO:0000313" key="3">
    <source>
        <dbReference type="Proteomes" id="UP000823614"/>
    </source>
</evidence>
<accession>A0A9D9EB96</accession>
<name>A0A9D9EB96_9LACO</name>
<comment type="caution">
    <text evidence="2">The sequence shown here is derived from an EMBL/GenBank/DDBJ whole genome shotgun (WGS) entry which is preliminary data.</text>
</comment>
<dbReference type="InterPro" id="IPR011051">
    <property type="entry name" value="RmlC_Cupin_sf"/>
</dbReference>
<dbReference type="InterPro" id="IPR014710">
    <property type="entry name" value="RmlC-like_jellyroll"/>
</dbReference>
<dbReference type="PANTHER" id="PTHR37694:SF1">
    <property type="entry name" value="SLR8022 PROTEIN"/>
    <property type="match status" value="1"/>
</dbReference>
<dbReference type="PANTHER" id="PTHR37694">
    <property type="entry name" value="SLR8022 PROTEIN"/>
    <property type="match status" value="1"/>
</dbReference>
<dbReference type="Pfam" id="PF07883">
    <property type="entry name" value="Cupin_2"/>
    <property type="match status" value="1"/>
</dbReference>
<dbReference type="EMBL" id="JADIMP010000107">
    <property type="protein sequence ID" value="MBO8442119.1"/>
    <property type="molecule type" value="Genomic_DNA"/>
</dbReference>
<protein>
    <submittedName>
        <fullName evidence="2">AraC family ligand binding domain-containing protein</fullName>
    </submittedName>
</protein>
<dbReference type="Proteomes" id="UP000823614">
    <property type="component" value="Unassembled WGS sequence"/>
</dbReference>
<organism evidence="2 3">
    <name type="scientific">Candidatus Gallilactobacillus intestinavium</name>
    <dbReference type="NCBI Taxonomy" id="2840838"/>
    <lineage>
        <taxon>Bacteria</taxon>
        <taxon>Bacillati</taxon>
        <taxon>Bacillota</taxon>
        <taxon>Bacilli</taxon>
        <taxon>Lactobacillales</taxon>
        <taxon>Lactobacillaceae</taxon>
        <taxon>Lactobacillaceae incertae sedis</taxon>
        <taxon>Candidatus Gallilactobacillus</taxon>
    </lineage>
</organism>
<dbReference type="AlphaFoldDB" id="A0A9D9EB96"/>
<dbReference type="Gene3D" id="2.60.120.10">
    <property type="entry name" value="Jelly Rolls"/>
    <property type="match status" value="1"/>
</dbReference>
<evidence type="ECO:0000259" key="1">
    <source>
        <dbReference type="Pfam" id="PF07883"/>
    </source>
</evidence>
<dbReference type="SUPFAM" id="SSF51182">
    <property type="entry name" value="RmlC-like cupins"/>
    <property type="match status" value="1"/>
</dbReference>